<reference evidence="1 2" key="1">
    <citation type="submission" date="2019-09" db="EMBL/GenBank/DDBJ databases">
        <title>Prevotella A2879 sp. nov., isolated from an abscess of a patient.</title>
        <authorList>
            <person name="Buhl M."/>
            <person name="Oberhettinger P."/>
        </authorList>
    </citation>
    <scope>NUCLEOTIDE SEQUENCE [LARGE SCALE GENOMIC DNA]</scope>
    <source>
        <strain evidence="1 2">A2879</strain>
    </source>
</reference>
<protein>
    <submittedName>
        <fullName evidence="1">Uncharacterized protein</fullName>
    </submittedName>
</protein>
<dbReference type="EMBL" id="VVIQ01000018">
    <property type="protein sequence ID" value="MUL28941.1"/>
    <property type="molecule type" value="Genomic_DNA"/>
</dbReference>
<proteinExistence type="predicted"/>
<name>A0A7C9LTN3_9BACT</name>
<dbReference type="Proteomes" id="UP000482295">
    <property type="component" value="Unassembled WGS sequence"/>
</dbReference>
<comment type="caution">
    <text evidence="1">The sequence shown here is derived from an EMBL/GenBank/DDBJ whole genome shotgun (WGS) entry which is preliminary data.</text>
</comment>
<dbReference type="RefSeq" id="WP_155716745.1">
    <property type="nucleotide sequence ID" value="NZ_VVIQ01000018.1"/>
</dbReference>
<organism evidence="1 2">
    <name type="scientific">Prevotella vespertina</name>
    <dbReference type="NCBI Taxonomy" id="2608404"/>
    <lineage>
        <taxon>Bacteria</taxon>
        <taxon>Pseudomonadati</taxon>
        <taxon>Bacteroidota</taxon>
        <taxon>Bacteroidia</taxon>
        <taxon>Bacteroidales</taxon>
        <taxon>Prevotellaceae</taxon>
        <taxon>Prevotella</taxon>
    </lineage>
</organism>
<accession>A0A7C9LTN3</accession>
<evidence type="ECO:0000313" key="1">
    <source>
        <dbReference type="EMBL" id="MUL28941.1"/>
    </source>
</evidence>
<sequence length="202" mass="24173">MIYFIKRSVVWLRRAQYSRGFGVQSPWAYKFIRYVVNEHYPYYKYAQLKQQVYGIDKRVRKLCKLYFRISNFQQPHSFIDYLPSSSCYKIYVLTGAKNTLYQSISQGIRPEKYAQILDKVGDNTIVRVSLRGNYREFIDKAIELLPSTSVLILEHIKRDKETRAYWKRLIADNRTGITFDLYYCGLIFLNKSMIKQDYIVNF</sequence>
<gene>
    <name evidence="1" type="ORF">F0475_11725</name>
</gene>
<evidence type="ECO:0000313" key="2">
    <source>
        <dbReference type="Proteomes" id="UP000482295"/>
    </source>
</evidence>
<keyword evidence="2" id="KW-1185">Reference proteome</keyword>
<dbReference type="AlphaFoldDB" id="A0A7C9LTN3"/>